<dbReference type="InterPro" id="IPR009057">
    <property type="entry name" value="Homeodomain-like_sf"/>
</dbReference>
<evidence type="ECO:0000313" key="7">
    <source>
        <dbReference type="Proteomes" id="UP000500767"/>
    </source>
</evidence>
<organism evidence="6 7">
    <name type="scientific">Lichenicola cladoniae</name>
    <dbReference type="NCBI Taxonomy" id="1484109"/>
    <lineage>
        <taxon>Bacteria</taxon>
        <taxon>Pseudomonadati</taxon>
        <taxon>Pseudomonadota</taxon>
        <taxon>Alphaproteobacteria</taxon>
        <taxon>Acetobacterales</taxon>
        <taxon>Acetobacteraceae</taxon>
        <taxon>Lichenicola</taxon>
    </lineage>
</organism>
<dbReference type="PROSITE" id="PS50977">
    <property type="entry name" value="HTH_TETR_2"/>
    <property type="match status" value="1"/>
</dbReference>
<feature type="DNA-binding region" description="H-T-H motif" evidence="4">
    <location>
        <begin position="11"/>
        <end position="30"/>
    </location>
</feature>
<keyword evidence="1" id="KW-0805">Transcription regulation</keyword>
<name>A0A6M8HYF9_9PROT</name>
<dbReference type="InterPro" id="IPR036271">
    <property type="entry name" value="Tet_transcr_reg_TetR-rel_C_sf"/>
</dbReference>
<evidence type="ECO:0000256" key="3">
    <source>
        <dbReference type="ARBA" id="ARBA00023163"/>
    </source>
</evidence>
<dbReference type="SUPFAM" id="SSF46689">
    <property type="entry name" value="Homeodomain-like"/>
    <property type="match status" value="1"/>
</dbReference>
<evidence type="ECO:0000256" key="1">
    <source>
        <dbReference type="ARBA" id="ARBA00023015"/>
    </source>
</evidence>
<keyword evidence="6" id="KW-0614">Plasmid</keyword>
<dbReference type="GO" id="GO:0003677">
    <property type="term" value="F:DNA binding"/>
    <property type="evidence" value="ECO:0007669"/>
    <property type="project" value="UniProtKB-UniRule"/>
</dbReference>
<keyword evidence="2 4" id="KW-0238">DNA-binding</keyword>
<dbReference type="SUPFAM" id="SSF48498">
    <property type="entry name" value="Tetracyclin repressor-like, C-terminal domain"/>
    <property type="match status" value="1"/>
</dbReference>
<keyword evidence="7" id="KW-1185">Reference proteome</keyword>
<dbReference type="EMBL" id="CP053710">
    <property type="protein sequence ID" value="QKE93589.1"/>
    <property type="molecule type" value="Genomic_DNA"/>
</dbReference>
<reference evidence="6 7" key="1">
    <citation type="journal article" date="2014" name="World J. Microbiol. Biotechnol.">
        <title>Biodiversity and physiological characteristics of Antarctic and Arctic lichens-associated bacteria.</title>
        <authorList>
            <person name="Lee Y.M."/>
            <person name="Kim E.H."/>
            <person name="Lee H.K."/>
            <person name="Hong S.G."/>
        </authorList>
    </citation>
    <scope>NUCLEOTIDE SEQUENCE [LARGE SCALE GENOMIC DNA]</scope>
    <source>
        <strain evidence="6 7">PAMC 26569</strain>
        <plasmid evidence="6">unnamed2</plasmid>
    </source>
</reference>
<dbReference type="KEGG" id="lck:HN018_25090"/>
<dbReference type="InterPro" id="IPR025996">
    <property type="entry name" value="MT1864/Rv1816-like_C"/>
</dbReference>
<accession>A0A6M8HYF9</accession>
<keyword evidence="3" id="KW-0804">Transcription</keyword>
<evidence type="ECO:0000313" key="6">
    <source>
        <dbReference type="EMBL" id="QKE93589.1"/>
    </source>
</evidence>
<dbReference type="AlphaFoldDB" id="A0A6M8HYF9"/>
<dbReference type="Proteomes" id="UP000500767">
    <property type="component" value="Plasmid unnamed2"/>
</dbReference>
<dbReference type="Pfam" id="PF13305">
    <property type="entry name" value="TetR_C_33"/>
    <property type="match status" value="1"/>
</dbReference>
<dbReference type="Gene3D" id="1.10.357.10">
    <property type="entry name" value="Tetracycline Repressor, domain 2"/>
    <property type="match status" value="1"/>
</dbReference>
<evidence type="ECO:0000256" key="2">
    <source>
        <dbReference type="ARBA" id="ARBA00023125"/>
    </source>
</evidence>
<dbReference type="Pfam" id="PF00440">
    <property type="entry name" value="TetR_N"/>
    <property type="match status" value="1"/>
</dbReference>
<feature type="domain" description="HTH tetR-type" evidence="5">
    <location>
        <begin position="1"/>
        <end position="48"/>
    </location>
</feature>
<sequence>MLDQGGEAAVTLRAVAHQVGVSHNTPYRHFTDRAALLAGVAEKDFAAFSVEFDEIGQSDRTAIDKVKAALRTFAYYGESHPARYRLLFGDPDIAKRGGQLEAVAMTTFASFASLVAGAQAAGYLPAVATPTMTSLIYANLHGLLDLRAGGRMRAEKGFIDVLDSAFLLLDLLRPTMDRASKCAT</sequence>
<gene>
    <name evidence="6" type="ORF">HN018_25090</name>
</gene>
<dbReference type="InterPro" id="IPR001647">
    <property type="entry name" value="HTH_TetR"/>
</dbReference>
<proteinExistence type="predicted"/>
<evidence type="ECO:0000256" key="4">
    <source>
        <dbReference type="PROSITE-ProRule" id="PRU00335"/>
    </source>
</evidence>
<geneLocation type="plasmid" evidence="6 7">
    <name>unnamed2</name>
</geneLocation>
<evidence type="ECO:0000259" key="5">
    <source>
        <dbReference type="PROSITE" id="PS50977"/>
    </source>
</evidence>
<dbReference type="RefSeq" id="WP_172443582.1">
    <property type="nucleotide sequence ID" value="NZ_CP053710.1"/>
</dbReference>
<protein>
    <submittedName>
        <fullName evidence="6">TetR/AcrR family transcriptional regulator</fullName>
    </submittedName>
</protein>